<feature type="signal peptide" evidence="2">
    <location>
        <begin position="1"/>
        <end position="18"/>
    </location>
</feature>
<accession>A0ABR1E1W5</accession>
<evidence type="ECO:0000256" key="2">
    <source>
        <dbReference type="SAM" id="SignalP"/>
    </source>
</evidence>
<reference evidence="3 4" key="1">
    <citation type="submission" date="2023-08" db="EMBL/GenBank/DDBJ databases">
        <title>A Necator americanus chromosomal reference genome.</title>
        <authorList>
            <person name="Ilik V."/>
            <person name="Petrzelkova K.J."/>
            <person name="Pardy F."/>
            <person name="Fuh T."/>
            <person name="Niatou-Singa F.S."/>
            <person name="Gouil Q."/>
            <person name="Baker L."/>
            <person name="Ritchie M.E."/>
            <person name="Jex A.R."/>
            <person name="Gazzola D."/>
            <person name="Li H."/>
            <person name="Toshio Fujiwara R."/>
            <person name="Zhan B."/>
            <person name="Aroian R.V."/>
            <person name="Pafco B."/>
            <person name="Schwarz E.M."/>
        </authorList>
    </citation>
    <scope>NUCLEOTIDE SEQUENCE [LARGE SCALE GENOMIC DNA]</scope>
    <source>
        <strain evidence="3 4">Aroian</strain>
        <tissue evidence="3">Whole animal</tissue>
    </source>
</reference>
<feature type="chain" id="PRO_5047207005" description="Trematode Eggshell Synthesis" evidence="2">
    <location>
        <begin position="19"/>
        <end position="234"/>
    </location>
</feature>
<evidence type="ECO:0000256" key="1">
    <source>
        <dbReference type="SAM" id="MobiDB-lite"/>
    </source>
</evidence>
<comment type="caution">
    <text evidence="3">The sequence shown here is derived from an EMBL/GenBank/DDBJ whole genome shotgun (WGS) entry which is preliminary data.</text>
</comment>
<evidence type="ECO:0000313" key="4">
    <source>
        <dbReference type="Proteomes" id="UP001303046"/>
    </source>
</evidence>
<keyword evidence="2" id="KW-0732">Signal</keyword>
<name>A0ABR1E1W5_NECAM</name>
<dbReference type="Proteomes" id="UP001303046">
    <property type="component" value="Unassembled WGS sequence"/>
</dbReference>
<evidence type="ECO:0008006" key="5">
    <source>
        <dbReference type="Google" id="ProtNLM"/>
    </source>
</evidence>
<feature type="compositionally biased region" description="Basic and acidic residues" evidence="1">
    <location>
        <begin position="78"/>
        <end position="92"/>
    </location>
</feature>
<feature type="region of interest" description="Disordered" evidence="1">
    <location>
        <begin position="75"/>
        <end position="101"/>
    </location>
</feature>
<sequence length="234" mass="27014">MPMSFHTFIFLLTVAASAASDYKYSYGHKKDHDSYGHDNHYKDGDYYGSSDKAHGHDHVVYSGGDKSSKSSYYGKLIDSGKHSKGEHQDKSSNKYSDSASDYGKDVKVKTKGYFDYKYVQPQYHVEKYHSDEKHVKKYGGDAYSKGAKEQEKGDYYSKGYDDYLKAHGDEKSHYVDKKYEDMDYGYKKDKYDSHHVRRRFNPAYHEIDDVGISHGHDKICGVDCEYECVHAQLQ</sequence>
<protein>
    <recommendedName>
        <fullName evidence="5">Trematode Eggshell Synthesis</fullName>
    </recommendedName>
</protein>
<proteinExistence type="predicted"/>
<gene>
    <name evidence="3" type="primary">Necator_chrV.g19338</name>
    <name evidence="3" type="ORF">RB195_014546</name>
</gene>
<dbReference type="EMBL" id="JAVFWL010000005">
    <property type="protein sequence ID" value="KAK6756210.1"/>
    <property type="molecule type" value="Genomic_DNA"/>
</dbReference>
<organism evidence="3 4">
    <name type="scientific">Necator americanus</name>
    <name type="common">Human hookworm</name>
    <dbReference type="NCBI Taxonomy" id="51031"/>
    <lineage>
        <taxon>Eukaryota</taxon>
        <taxon>Metazoa</taxon>
        <taxon>Ecdysozoa</taxon>
        <taxon>Nematoda</taxon>
        <taxon>Chromadorea</taxon>
        <taxon>Rhabditida</taxon>
        <taxon>Rhabditina</taxon>
        <taxon>Rhabditomorpha</taxon>
        <taxon>Strongyloidea</taxon>
        <taxon>Ancylostomatidae</taxon>
        <taxon>Bunostominae</taxon>
        <taxon>Necator</taxon>
    </lineage>
</organism>
<evidence type="ECO:0000313" key="3">
    <source>
        <dbReference type="EMBL" id="KAK6756210.1"/>
    </source>
</evidence>
<keyword evidence="4" id="KW-1185">Reference proteome</keyword>